<keyword evidence="3" id="KW-1185">Reference proteome</keyword>
<dbReference type="Pfam" id="PF10282">
    <property type="entry name" value="Lactonase"/>
    <property type="match status" value="1"/>
</dbReference>
<dbReference type="PANTHER" id="PTHR30344:SF1">
    <property type="entry name" value="6-PHOSPHOGLUCONOLACTONASE"/>
    <property type="match status" value="1"/>
</dbReference>
<dbReference type="InterPro" id="IPR011048">
    <property type="entry name" value="Haem_d1_sf"/>
</dbReference>
<proteinExistence type="inferred from homology"/>
<accession>A0ABM9CS26</accession>
<dbReference type="PANTHER" id="PTHR30344">
    <property type="entry name" value="6-PHOSPHOGLUCONOLACTONASE-RELATED"/>
    <property type="match status" value="1"/>
</dbReference>
<dbReference type="EMBL" id="CAKMMF010000040">
    <property type="protein sequence ID" value="CAH1222861.1"/>
    <property type="molecule type" value="Genomic_DNA"/>
</dbReference>
<dbReference type="Gene3D" id="2.130.10.10">
    <property type="entry name" value="YVTN repeat-like/Quinoprotein amine dehydrogenase"/>
    <property type="match status" value="1"/>
</dbReference>
<dbReference type="Proteomes" id="UP000838686">
    <property type="component" value="Unassembled WGS sequence"/>
</dbReference>
<reference evidence="2" key="1">
    <citation type="submission" date="2022-01" db="EMBL/GenBank/DDBJ databases">
        <authorList>
            <person name="Criscuolo A."/>
        </authorList>
    </citation>
    <scope>NUCLEOTIDE SEQUENCE</scope>
    <source>
        <strain evidence="2">CIP111893</strain>
    </source>
</reference>
<evidence type="ECO:0000313" key="2">
    <source>
        <dbReference type="EMBL" id="CAH1222861.1"/>
    </source>
</evidence>
<dbReference type="SUPFAM" id="SSF51004">
    <property type="entry name" value="C-terminal (heme d1) domain of cytochrome cd1-nitrite reductase"/>
    <property type="match status" value="1"/>
</dbReference>
<protein>
    <submittedName>
        <fullName evidence="2">6-phosphogluconolactonase</fullName>
        <ecNumber evidence="2">3.1.1.31</ecNumber>
    </submittedName>
</protein>
<evidence type="ECO:0000313" key="3">
    <source>
        <dbReference type="Proteomes" id="UP000838686"/>
    </source>
</evidence>
<evidence type="ECO:0000256" key="1">
    <source>
        <dbReference type="ARBA" id="ARBA00005564"/>
    </source>
</evidence>
<dbReference type="InterPro" id="IPR015943">
    <property type="entry name" value="WD40/YVTN_repeat-like_dom_sf"/>
</dbReference>
<name>A0ABM9CS26_9BACL</name>
<dbReference type="GO" id="GO:0017057">
    <property type="term" value="F:6-phosphogluconolactonase activity"/>
    <property type="evidence" value="ECO:0007669"/>
    <property type="project" value="UniProtKB-EC"/>
</dbReference>
<dbReference type="RefSeq" id="WP_236346545.1">
    <property type="nucleotide sequence ID" value="NZ_CAKMMF010000040.1"/>
</dbReference>
<sequence length="350" mass="37771">MSGRIIYVGAYTGEDEEGITVFQLQNDGGKLKRLHGIAGIANPSFLTLNADRTRLYAVSEAPDGDGYIASFAINSKDGELTLLNKQSSRGSAPCHVTLDGEEQYLVVTNYSGGNVVLYPVEVDGTVGAAAQIIAHSGQGPRHDRQEKAHPHSSIMSPDNEYVIVADLGIDKLVHYRLDRKAGKLIFHRETEVLPGAGPRHLVYHPNGELLYALNELNSTIAVYNYAAADSTLESIQTIAALPESFQGTNTSADIHLTSCGRFLYASNRGHDSIAVFRVDAAGLLALIEHVPSGGRTPRNFALAADDQFLLAANQDSHSIAVYSVHSETGQLVDLEHNLNIEAPVCIRFLL</sequence>
<dbReference type="EC" id="3.1.1.31" evidence="2"/>
<comment type="caution">
    <text evidence="2">The sequence shown here is derived from an EMBL/GenBank/DDBJ whole genome shotgun (WGS) entry which is preliminary data.</text>
</comment>
<keyword evidence="2" id="KW-0378">Hydrolase</keyword>
<organism evidence="2 3">
    <name type="scientific">Paenibacillus plantiphilus</name>
    <dbReference type="NCBI Taxonomy" id="2905650"/>
    <lineage>
        <taxon>Bacteria</taxon>
        <taxon>Bacillati</taxon>
        <taxon>Bacillota</taxon>
        <taxon>Bacilli</taxon>
        <taxon>Bacillales</taxon>
        <taxon>Paenibacillaceae</taxon>
        <taxon>Paenibacillus</taxon>
    </lineage>
</organism>
<comment type="similarity">
    <text evidence="1">Belongs to the cycloisomerase 2 family.</text>
</comment>
<gene>
    <name evidence="2" type="primary">pgl</name>
    <name evidence="2" type="ORF">PAECIP111893_04923</name>
</gene>
<dbReference type="InterPro" id="IPR019405">
    <property type="entry name" value="Lactonase_7-beta_prop"/>
</dbReference>
<dbReference type="InterPro" id="IPR050282">
    <property type="entry name" value="Cycloisomerase_2"/>
</dbReference>